<organism evidence="2 3">
    <name type="scientific">Vibrio gazogenes DSM 21264 = NBRC 103151</name>
    <dbReference type="NCBI Taxonomy" id="1123492"/>
    <lineage>
        <taxon>Bacteria</taxon>
        <taxon>Pseudomonadati</taxon>
        <taxon>Pseudomonadota</taxon>
        <taxon>Gammaproteobacteria</taxon>
        <taxon>Vibrionales</taxon>
        <taxon>Vibrionaceae</taxon>
        <taxon>Vibrio</taxon>
    </lineage>
</organism>
<keyword evidence="1" id="KW-1133">Transmembrane helix</keyword>
<dbReference type="Proteomes" id="UP000184159">
    <property type="component" value="Unassembled WGS sequence"/>
</dbReference>
<gene>
    <name evidence="2" type="ORF">SAMN02745781_00780</name>
</gene>
<evidence type="ECO:0000256" key="1">
    <source>
        <dbReference type="SAM" id="Phobius"/>
    </source>
</evidence>
<dbReference type="EMBL" id="FQUH01000003">
    <property type="protein sequence ID" value="SHE79243.1"/>
    <property type="molecule type" value="Genomic_DNA"/>
</dbReference>
<evidence type="ECO:0000313" key="3">
    <source>
        <dbReference type="Proteomes" id="UP000184159"/>
    </source>
</evidence>
<dbReference type="RefSeq" id="WP_072955801.1">
    <property type="nucleotide sequence ID" value="NZ_FQUH01000003.1"/>
</dbReference>
<keyword evidence="1" id="KW-0472">Membrane</keyword>
<feature type="transmembrane region" description="Helical" evidence="1">
    <location>
        <begin position="6"/>
        <end position="27"/>
    </location>
</feature>
<reference evidence="3" key="1">
    <citation type="submission" date="2016-11" db="EMBL/GenBank/DDBJ databases">
        <authorList>
            <person name="Varghese N."/>
            <person name="Submissions S."/>
        </authorList>
    </citation>
    <scope>NUCLEOTIDE SEQUENCE [LARGE SCALE GENOMIC DNA]</scope>
    <source>
        <strain evidence="3">DSM 21264</strain>
    </source>
</reference>
<protein>
    <submittedName>
        <fullName evidence="2">Uncharacterized protein</fullName>
    </submittedName>
</protein>
<proteinExistence type="predicted"/>
<accession>A0A1M4WDU9</accession>
<feature type="transmembrane region" description="Helical" evidence="1">
    <location>
        <begin position="90"/>
        <end position="111"/>
    </location>
</feature>
<keyword evidence="3" id="KW-1185">Reference proteome</keyword>
<dbReference type="AlphaFoldDB" id="A0A1M4WDU9"/>
<evidence type="ECO:0000313" key="2">
    <source>
        <dbReference type="EMBL" id="SHE79243.1"/>
    </source>
</evidence>
<sequence>MNLIDWIQLISGGFFIVWIVPLGIQSISISLGNSKRILFIDEQLAKDVNEVYEKPFHMTFFAIGGRFNRYCVAYPFIYHRMTTTSKGFRVLMALNSACFYSFFIFWLSVIAERFL</sequence>
<name>A0A1M4WDU9_VIBGA</name>
<keyword evidence="1" id="KW-0812">Transmembrane</keyword>